<gene>
    <name evidence="2" type="ORF">GTA08_BOTSDO06304</name>
    <name evidence="1" type="ORF">GTA08_BOTSDO10195</name>
</gene>
<evidence type="ECO:0000313" key="3">
    <source>
        <dbReference type="Proteomes" id="UP000572817"/>
    </source>
</evidence>
<name>A0A8H4N1K8_9PEZI</name>
<accession>A0A8H4N1K8</accession>
<dbReference type="Proteomes" id="UP000572817">
    <property type="component" value="Unassembled WGS sequence"/>
</dbReference>
<dbReference type="AlphaFoldDB" id="A0A8H4N1K8"/>
<sequence length="516" mass="57184">MKPPPIPQTRGKLHSSAAAPVSQHIPSHASKLSVAFVVKDAAGRWTKDVAFSDKCSFSLAEDTGGIIVRHHDHMDDPNWLFVFPIFSQVKRLLPCHRCLPDTDDTTSERRLCDSSFPCLACQHRRVTCVSHVEGLDVENVIDGDAEMQLAAEDAVVIHRSYTAWAVFSTDLEQNSSPAVYEGYIPKPVPSTPSASSPVQPLRPMHADRILRNPAVSSPESPSASRKPELVPSTAANAHALLLCLSPPGTTDLRRSTRLHGPKRKAEALPAHRPNKKLHIDDCVERLRKQACTRTPEASPIMGYSMQKDQPPPWVDLGGLELTMAEISVFLLNVAHRPEGATRLVDNGWTPHHFCSYHNWSRGYSGETRARGQKSEGAIRSTFTKIIQKIMRAVTGNPAWLQTYHKPAPTTDLSTASWSALVDHPPTHPLRSMGRDILHWPPEAHSLNLTRAVRFAVENPDITDDQLQFPIHVRSIVERLPGGFRSRAAEAAGPDDNLDQTILKHWKEYQEKTGTSL</sequence>
<evidence type="ECO:0000313" key="1">
    <source>
        <dbReference type="EMBL" id="KAF4301816.1"/>
    </source>
</evidence>
<protein>
    <submittedName>
        <fullName evidence="2">Uncharacterized protein</fullName>
    </submittedName>
</protein>
<evidence type="ECO:0000313" key="2">
    <source>
        <dbReference type="EMBL" id="KAF4305575.1"/>
    </source>
</evidence>
<proteinExistence type="predicted"/>
<keyword evidence="3" id="KW-1185">Reference proteome</keyword>
<dbReference type="EMBL" id="WWBZ02000040">
    <property type="protein sequence ID" value="KAF4305575.1"/>
    <property type="molecule type" value="Genomic_DNA"/>
</dbReference>
<organism evidence="2 3">
    <name type="scientific">Botryosphaeria dothidea</name>
    <dbReference type="NCBI Taxonomy" id="55169"/>
    <lineage>
        <taxon>Eukaryota</taxon>
        <taxon>Fungi</taxon>
        <taxon>Dikarya</taxon>
        <taxon>Ascomycota</taxon>
        <taxon>Pezizomycotina</taxon>
        <taxon>Dothideomycetes</taxon>
        <taxon>Dothideomycetes incertae sedis</taxon>
        <taxon>Botryosphaeriales</taxon>
        <taxon>Botryosphaeriaceae</taxon>
        <taxon>Botryosphaeria</taxon>
    </lineage>
</organism>
<dbReference type="EMBL" id="WWBZ02000073">
    <property type="protein sequence ID" value="KAF4301816.1"/>
    <property type="molecule type" value="Genomic_DNA"/>
</dbReference>
<reference evidence="2 3" key="1">
    <citation type="submission" date="2020-04" db="EMBL/GenBank/DDBJ databases">
        <title>Genome Assembly and Annotation of Botryosphaeria dothidea sdau 11-99, a Latent Pathogen of Apple Fruit Ring Rot in China.</title>
        <authorList>
            <person name="Yu C."/>
            <person name="Diao Y."/>
            <person name="Lu Q."/>
            <person name="Zhao J."/>
            <person name="Cui S."/>
            <person name="Peng C."/>
            <person name="He B."/>
            <person name="Liu H."/>
        </authorList>
    </citation>
    <scope>NUCLEOTIDE SEQUENCE [LARGE SCALE GENOMIC DNA]</scope>
    <source>
        <strain evidence="2">Sdau11-99</strain>
        <strain evidence="3">sdau11-99</strain>
    </source>
</reference>
<dbReference type="OrthoDB" id="3675232at2759"/>
<comment type="caution">
    <text evidence="2">The sequence shown here is derived from an EMBL/GenBank/DDBJ whole genome shotgun (WGS) entry which is preliminary data.</text>
</comment>